<dbReference type="PANTHER" id="PTHR43158">
    <property type="entry name" value="SKFA PEPTIDE EXPORT ATP-BINDING PROTEIN SKFE"/>
    <property type="match status" value="1"/>
</dbReference>
<reference evidence="4" key="1">
    <citation type="submission" date="2021-07" db="EMBL/GenBank/DDBJ databases">
        <title>Neiella marina sp. nov., isolated from the intestinal content of sea cucumber Apostichopus japonicus.</title>
        <authorList>
            <person name="Bai X."/>
        </authorList>
    </citation>
    <scope>NUCLEOTIDE SEQUENCE</scope>
    <source>
        <strain evidence="4">126</strain>
    </source>
</reference>
<dbReference type="InterPro" id="IPR017871">
    <property type="entry name" value="ABC_transporter-like_CS"/>
</dbReference>
<accession>A0ABS7EF40</accession>
<dbReference type="SMART" id="SM00382">
    <property type="entry name" value="AAA"/>
    <property type="match status" value="2"/>
</dbReference>
<dbReference type="InterPro" id="IPR003439">
    <property type="entry name" value="ABC_transporter-like_ATP-bd"/>
</dbReference>
<proteinExistence type="predicted"/>
<dbReference type="Gene3D" id="3.40.50.300">
    <property type="entry name" value="P-loop containing nucleotide triphosphate hydrolases"/>
    <property type="match status" value="2"/>
</dbReference>
<dbReference type="RefSeq" id="WP_220103645.1">
    <property type="nucleotide sequence ID" value="NZ_JAHZSS010000007.1"/>
</dbReference>
<dbReference type="Proteomes" id="UP001166251">
    <property type="component" value="Unassembled WGS sequence"/>
</dbReference>
<evidence type="ECO:0000313" key="5">
    <source>
        <dbReference type="Proteomes" id="UP001166251"/>
    </source>
</evidence>
<dbReference type="SUPFAM" id="SSF52540">
    <property type="entry name" value="P-loop containing nucleoside triphosphate hydrolases"/>
    <property type="match status" value="2"/>
</dbReference>
<dbReference type="PANTHER" id="PTHR43158:SF2">
    <property type="entry name" value="SKFA PEPTIDE EXPORT ATP-BINDING PROTEIN SKFE"/>
    <property type="match status" value="1"/>
</dbReference>
<dbReference type="InterPro" id="IPR027417">
    <property type="entry name" value="P-loop_NTPase"/>
</dbReference>
<dbReference type="PROSITE" id="PS50893">
    <property type="entry name" value="ABC_TRANSPORTER_2"/>
    <property type="match status" value="2"/>
</dbReference>
<keyword evidence="5" id="KW-1185">Reference proteome</keyword>
<dbReference type="PROSITE" id="PS00211">
    <property type="entry name" value="ABC_TRANSPORTER_1"/>
    <property type="match status" value="1"/>
</dbReference>
<evidence type="ECO:0000259" key="3">
    <source>
        <dbReference type="PROSITE" id="PS50893"/>
    </source>
</evidence>
<dbReference type="GO" id="GO:0005524">
    <property type="term" value="F:ATP binding"/>
    <property type="evidence" value="ECO:0007669"/>
    <property type="project" value="UniProtKB-KW"/>
</dbReference>
<evidence type="ECO:0000256" key="2">
    <source>
        <dbReference type="ARBA" id="ARBA00022840"/>
    </source>
</evidence>
<evidence type="ECO:0000313" key="4">
    <source>
        <dbReference type="EMBL" id="MBW8190962.1"/>
    </source>
</evidence>
<evidence type="ECO:0000256" key="1">
    <source>
        <dbReference type="ARBA" id="ARBA00022741"/>
    </source>
</evidence>
<keyword evidence="1" id="KW-0547">Nucleotide-binding</keyword>
<protein>
    <submittedName>
        <fullName evidence="4">ATP-binding cassette domain-containing protein</fullName>
    </submittedName>
</protein>
<organism evidence="4 5">
    <name type="scientific">Neiella holothuriorum</name>
    <dbReference type="NCBI Taxonomy" id="2870530"/>
    <lineage>
        <taxon>Bacteria</taxon>
        <taxon>Pseudomonadati</taxon>
        <taxon>Pseudomonadota</taxon>
        <taxon>Gammaproteobacteria</taxon>
        <taxon>Alteromonadales</taxon>
        <taxon>Echinimonadaceae</taxon>
        <taxon>Neiella</taxon>
    </lineage>
</organism>
<feature type="domain" description="ABC transporter" evidence="3">
    <location>
        <begin position="247"/>
        <end position="469"/>
    </location>
</feature>
<name>A0ABS7EF40_9GAMM</name>
<dbReference type="Pfam" id="PF00005">
    <property type="entry name" value="ABC_tran"/>
    <property type="match status" value="2"/>
</dbReference>
<gene>
    <name evidence="4" type="ORF">K0504_07930</name>
</gene>
<keyword evidence="2 4" id="KW-0067">ATP-binding</keyword>
<comment type="caution">
    <text evidence="4">The sequence shown here is derived from an EMBL/GenBank/DDBJ whole genome shotgun (WGS) entry which is preliminary data.</text>
</comment>
<dbReference type="InterPro" id="IPR003593">
    <property type="entry name" value="AAA+_ATPase"/>
</dbReference>
<sequence>MLIQQLTTDRRNQTRGKPPLIIERWDLANVSWAVVGNNDSGKEQLLDILRGDLLYQGSISGATSPVAEVSLGLQQRLVEREIEQDESDLLDEVDPGTRVFDLMLEAGAQPNQVTSIAHQLNLHHLLEQGFRSLSTGETKRLLIARALLAKPSLLLVQDPFDGLDQTSKSLISNLLQQRHADGLQLIVLIDRLLDVPTWLKYGAIFYQGRLVEHGALPEICTRDTWLNLKLAEAPPRIPLALAPSSSLPINEPVFEIRHGKVSYGDKVVFSDLNWRIEQGQHWRVIGPNGSGKSTLLKLISGDHPQCYANQIRQFGFQRGSGESIWQIKQHIGLVSAEFHLNYRARVTTIAVVLSGFFDSIGLYQEPNRHQINLALSWLDWFHLADKAQQPFHQLSYGQQRLVLIIRALIKSPYLLILDEPLQGLDEASSQLVLTAINRMMAAGVGQLLYVSHRDEPQLKPSCQVLELTK</sequence>
<feature type="domain" description="ABC transporter" evidence="3">
    <location>
        <begin position="22"/>
        <end position="232"/>
    </location>
</feature>
<dbReference type="EMBL" id="JAHZSS010000007">
    <property type="protein sequence ID" value="MBW8190962.1"/>
    <property type="molecule type" value="Genomic_DNA"/>
</dbReference>